<dbReference type="OrthoDB" id="9800316at2"/>
<feature type="region of interest" description="Disordered" evidence="1">
    <location>
        <begin position="182"/>
        <end position="260"/>
    </location>
</feature>
<evidence type="ECO:0000313" key="4">
    <source>
        <dbReference type="Proteomes" id="UP000306509"/>
    </source>
</evidence>
<evidence type="ECO:0000256" key="2">
    <source>
        <dbReference type="SAM" id="Phobius"/>
    </source>
</evidence>
<feature type="transmembrane region" description="Helical" evidence="2">
    <location>
        <begin position="95"/>
        <end position="114"/>
    </location>
</feature>
<feature type="compositionally biased region" description="Basic and acidic residues" evidence="1">
    <location>
        <begin position="213"/>
        <end position="253"/>
    </location>
</feature>
<feature type="transmembrane region" description="Helical" evidence="2">
    <location>
        <begin position="12"/>
        <end position="33"/>
    </location>
</feature>
<dbReference type="EMBL" id="QGQD01000066">
    <property type="protein sequence ID" value="TLC99791.1"/>
    <property type="molecule type" value="Genomic_DNA"/>
</dbReference>
<sequence>MIRSILQQNMLFYAMAAICILGVISQLVLNILYDRLIRDAENYTEAKGKFMKRLRQQYVASKRLNEGLTNTSVFVKKSIYQYHCLGMNLHQWRRMGGTALVLCLGIAGAGYLLAGAQNFAVNIVQNYLWAGGAALLLLLGTQAVIDVGYKNRYLQVQLEDYLANSGIGHAYKEVDLSSLSESEKKQEPVSEAESVKEKEKTPISLGVKKRQVRPLESKAQKDKRELKQNLARIKEGLDETAADREHSKERNTEILKQMDPAEQERVIREVLKEFLS</sequence>
<evidence type="ECO:0000256" key="1">
    <source>
        <dbReference type="SAM" id="MobiDB-lite"/>
    </source>
</evidence>
<organism evidence="3 4">
    <name type="scientific">Robinsoniella peoriensis</name>
    <dbReference type="NCBI Taxonomy" id="180332"/>
    <lineage>
        <taxon>Bacteria</taxon>
        <taxon>Bacillati</taxon>
        <taxon>Bacillota</taxon>
        <taxon>Clostridia</taxon>
        <taxon>Lachnospirales</taxon>
        <taxon>Lachnospiraceae</taxon>
        <taxon>Robinsoniella</taxon>
    </lineage>
</organism>
<name>A0A4U8Q4P4_9FIRM</name>
<keyword evidence="2" id="KW-0472">Membrane</keyword>
<keyword evidence="2" id="KW-0812">Transmembrane</keyword>
<accession>A0A4U8Q4P4</accession>
<reference evidence="3 4" key="1">
    <citation type="journal article" date="2019" name="Anaerobe">
        <title>Detection of Robinsoniella peoriensis in multiple bone samples of a trauma patient.</title>
        <authorList>
            <person name="Schrottner P."/>
            <person name="Hartwich K."/>
            <person name="Bunk B."/>
            <person name="Schober I."/>
            <person name="Helbig S."/>
            <person name="Rudolph W.W."/>
            <person name="Gunzer F."/>
        </authorList>
    </citation>
    <scope>NUCLEOTIDE SEQUENCE [LARGE SCALE GENOMIC DNA]</scope>
    <source>
        <strain evidence="3 4">DSM 106044</strain>
    </source>
</reference>
<keyword evidence="4" id="KW-1185">Reference proteome</keyword>
<feature type="compositionally biased region" description="Basic and acidic residues" evidence="1">
    <location>
        <begin position="182"/>
        <end position="201"/>
    </location>
</feature>
<dbReference type="AlphaFoldDB" id="A0A4U8Q4P4"/>
<dbReference type="Proteomes" id="UP000306509">
    <property type="component" value="Unassembled WGS sequence"/>
</dbReference>
<evidence type="ECO:0000313" key="3">
    <source>
        <dbReference type="EMBL" id="TLC99791.1"/>
    </source>
</evidence>
<gene>
    <name evidence="3" type="ORF">DSM106044_03432</name>
</gene>
<feature type="transmembrane region" description="Helical" evidence="2">
    <location>
        <begin position="126"/>
        <end position="145"/>
    </location>
</feature>
<protein>
    <submittedName>
        <fullName evidence="3">Uncharacterized protein</fullName>
    </submittedName>
</protein>
<keyword evidence="2" id="KW-1133">Transmembrane helix</keyword>
<comment type="caution">
    <text evidence="3">The sequence shown here is derived from an EMBL/GenBank/DDBJ whole genome shotgun (WGS) entry which is preliminary data.</text>
</comment>
<dbReference type="STRING" id="180332.GCA_000797495_01181"/>
<dbReference type="RefSeq" id="WP_138003120.1">
    <property type="nucleotide sequence ID" value="NZ_CABMJZ010000080.1"/>
</dbReference>
<proteinExistence type="predicted"/>